<proteinExistence type="predicted"/>
<evidence type="ECO:0000256" key="1">
    <source>
        <dbReference type="SAM" id="MobiDB-lite"/>
    </source>
</evidence>
<reference evidence="3 4" key="1">
    <citation type="journal article" date="2014" name="Genome Biol. Evol.">
        <title>The secreted proteins of Achlya hypogyna and Thraustotheca clavata identify the ancestral oomycete secretome and reveal gene acquisitions by horizontal gene transfer.</title>
        <authorList>
            <person name="Misner I."/>
            <person name="Blouin N."/>
            <person name="Leonard G."/>
            <person name="Richards T.A."/>
            <person name="Lane C.E."/>
        </authorList>
    </citation>
    <scope>NUCLEOTIDE SEQUENCE [LARGE SCALE GENOMIC DNA]</scope>
    <source>
        <strain evidence="3 4">ATCC 48635</strain>
    </source>
</reference>
<dbReference type="EMBL" id="JNBR01000079">
    <property type="protein sequence ID" value="OQR98788.1"/>
    <property type="molecule type" value="Genomic_DNA"/>
</dbReference>
<feature type="region of interest" description="Disordered" evidence="1">
    <location>
        <begin position="116"/>
        <end position="153"/>
    </location>
</feature>
<keyword evidence="2" id="KW-1133">Transmembrane helix</keyword>
<feature type="transmembrane region" description="Helical" evidence="2">
    <location>
        <begin position="37"/>
        <end position="60"/>
    </location>
</feature>
<dbReference type="OrthoDB" id="10371777at2759"/>
<name>A0A1V9ZLC1_ACHHY</name>
<keyword evidence="2" id="KW-0472">Membrane</keyword>
<comment type="caution">
    <text evidence="3">The sequence shown here is derived from an EMBL/GenBank/DDBJ whole genome shotgun (WGS) entry which is preliminary data.</text>
</comment>
<accession>A0A1V9ZLC1</accession>
<keyword evidence="2" id="KW-0812">Transmembrane</keyword>
<feature type="compositionally biased region" description="Pro residues" evidence="1">
    <location>
        <begin position="134"/>
        <end position="148"/>
    </location>
</feature>
<sequence>MKPSTLQLRAASAAGSFNSSLTNATTLVSSDGSVDSGILTVVAITLPVIVLGIALSYCAVRRFSKLPVSTLVPSIAVTSTYRASPGYALGPITPTPTASVRDACLVRTQLTELQSESLSSQSDVPFLEETASPTGPPTPLWPPSPGLTPPTSLHFGEVSRVPSFYTSRFTDRSLRYSVNSEAASERDTTLDAPVRDSCPFNQFIGSPSSLL</sequence>
<evidence type="ECO:0000256" key="2">
    <source>
        <dbReference type="SAM" id="Phobius"/>
    </source>
</evidence>
<evidence type="ECO:0000313" key="3">
    <source>
        <dbReference type="EMBL" id="OQR98788.1"/>
    </source>
</evidence>
<gene>
    <name evidence="3" type="ORF">ACHHYP_20341</name>
</gene>
<dbReference type="AlphaFoldDB" id="A0A1V9ZLC1"/>
<protein>
    <submittedName>
        <fullName evidence="3">Uncharacterized protein</fullName>
    </submittedName>
</protein>
<keyword evidence="4" id="KW-1185">Reference proteome</keyword>
<evidence type="ECO:0000313" key="4">
    <source>
        <dbReference type="Proteomes" id="UP000243579"/>
    </source>
</evidence>
<organism evidence="3 4">
    <name type="scientific">Achlya hypogyna</name>
    <name type="common">Oomycete</name>
    <name type="synonym">Protoachlya hypogyna</name>
    <dbReference type="NCBI Taxonomy" id="1202772"/>
    <lineage>
        <taxon>Eukaryota</taxon>
        <taxon>Sar</taxon>
        <taxon>Stramenopiles</taxon>
        <taxon>Oomycota</taxon>
        <taxon>Saprolegniomycetes</taxon>
        <taxon>Saprolegniales</taxon>
        <taxon>Achlyaceae</taxon>
        <taxon>Achlya</taxon>
    </lineage>
</organism>
<dbReference type="Proteomes" id="UP000243579">
    <property type="component" value="Unassembled WGS sequence"/>
</dbReference>